<reference evidence="1 2" key="1">
    <citation type="submission" date="2020-06" db="EMBL/GenBank/DDBJ databases">
        <title>Transcriptomic and genomic resources for Thalictrum thalictroides and T. hernandezii: Facilitating candidate gene discovery in an emerging model plant lineage.</title>
        <authorList>
            <person name="Arias T."/>
            <person name="Riano-Pachon D.M."/>
            <person name="Di Stilio V.S."/>
        </authorList>
    </citation>
    <scope>NUCLEOTIDE SEQUENCE [LARGE SCALE GENOMIC DNA]</scope>
    <source>
        <strain evidence="2">cv. WT478/WT964</strain>
        <tissue evidence="1">Leaves</tissue>
    </source>
</reference>
<proteinExistence type="predicted"/>
<accession>A0A7J6V2C3</accession>
<comment type="caution">
    <text evidence="1">The sequence shown here is derived from an EMBL/GenBank/DDBJ whole genome shotgun (WGS) entry which is preliminary data.</text>
</comment>
<name>A0A7J6V2C3_THATH</name>
<evidence type="ECO:0000313" key="2">
    <source>
        <dbReference type="Proteomes" id="UP000554482"/>
    </source>
</evidence>
<sequence length="87" mass="9679">NLLSLDCVAAYNLLVLVDDVSPYSAIENISVQKLTPEYKIRMERLVKTKTPPMKASGLWRDKPAILLCIRRPCASVSDYIPCNAGDL</sequence>
<dbReference type="OrthoDB" id="40334at2759"/>
<dbReference type="Proteomes" id="UP000554482">
    <property type="component" value="Unassembled WGS sequence"/>
</dbReference>
<protein>
    <submittedName>
        <fullName evidence="1">Uncharacterized protein</fullName>
    </submittedName>
</protein>
<dbReference type="EMBL" id="JABWDY010039382">
    <property type="protein sequence ID" value="KAF5178951.1"/>
    <property type="molecule type" value="Genomic_DNA"/>
</dbReference>
<feature type="non-terminal residue" evidence="1">
    <location>
        <position position="1"/>
    </location>
</feature>
<gene>
    <name evidence="1" type="ORF">FRX31_031462</name>
</gene>
<evidence type="ECO:0000313" key="1">
    <source>
        <dbReference type="EMBL" id="KAF5178951.1"/>
    </source>
</evidence>
<keyword evidence="2" id="KW-1185">Reference proteome</keyword>
<dbReference type="AlphaFoldDB" id="A0A7J6V2C3"/>
<organism evidence="1 2">
    <name type="scientific">Thalictrum thalictroides</name>
    <name type="common">Rue-anemone</name>
    <name type="synonym">Anemone thalictroides</name>
    <dbReference type="NCBI Taxonomy" id="46969"/>
    <lineage>
        <taxon>Eukaryota</taxon>
        <taxon>Viridiplantae</taxon>
        <taxon>Streptophyta</taxon>
        <taxon>Embryophyta</taxon>
        <taxon>Tracheophyta</taxon>
        <taxon>Spermatophyta</taxon>
        <taxon>Magnoliopsida</taxon>
        <taxon>Ranunculales</taxon>
        <taxon>Ranunculaceae</taxon>
        <taxon>Thalictroideae</taxon>
        <taxon>Thalictrum</taxon>
    </lineage>
</organism>